<dbReference type="AlphaFoldDB" id="A0AAD9Q063"/>
<keyword evidence="3" id="KW-1185">Reference proteome</keyword>
<organism evidence="2 3">
    <name type="scientific">Acropora cervicornis</name>
    <name type="common">Staghorn coral</name>
    <dbReference type="NCBI Taxonomy" id="6130"/>
    <lineage>
        <taxon>Eukaryota</taxon>
        <taxon>Metazoa</taxon>
        <taxon>Cnidaria</taxon>
        <taxon>Anthozoa</taxon>
        <taxon>Hexacorallia</taxon>
        <taxon>Scleractinia</taxon>
        <taxon>Astrocoeniina</taxon>
        <taxon>Acroporidae</taxon>
        <taxon>Acropora</taxon>
    </lineage>
</organism>
<proteinExistence type="predicted"/>
<evidence type="ECO:0000313" key="3">
    <source>
        <dbReference type="Proteomes" id="UP001249851"/>
    </source>
</evidence>
<accession>A0AAD9Q063</accession>
<feature type="region of interest" description="Disordered" evidence="1">
    <location>
        <begin position="198"/>
        <end position="227"/>
    </location>
</feature>
<evidence type="ECO:0000313" key="2">
    <source>
        <dbReference type="EMBL" id="KAK2552312.1"/>
    </source>
</evidence>
<reference evidence="2" key="1">
    <citation type="journal article" date="2023" name="G3 (Bethesda)">
        <title>Whole genome assembly and annotation of the endangered Caribbean coral Acropora cervicornis.</title>
        <authorList>
            <person name="Selwyn J.D."/>
            <person name="Vollmer S.V."/>
        </authorList>
    </citation>
    <scope>NUCLEOTIDE SEQUENCE</scope>
    <source>
        <strain evidence="2">K2</strain>
    </source>
</reference>
<reference evidence="2" key="2">
    <citation type="journal article" date="2023" name="Science">
        <title>Genomic signatures of disease resistance in endangered staghorn corals.</title>
        <authorList>
            <person name="Vollmer S.V."/>
            <person name="Selwyn J.D."/>
            <person name="Despard B.A."/>
            <person name="Roesel C.L."/>
        </authorList>
    </citation>
    <scope>NUCLEOTIDE SEQUENCE</scope>
    <source>
        <strain evidence="2">K2</strain>
    </source>
</reference>
<gene>
    <name evidence="2" type="ORF">P5673_026627</name>
</gene>
<feature type="compositionally biased region" description="Basic and acidic residues" evidence="1">
    <location>
        <begin position="98"/>
        <end position="114"/>
    </location>
</feature>
<name>A0AAD9Q063_ACRCE</name>
<protein>
    <submittedName>
        <fullName evidence="2">Uncharacterized protein</fullName>
    </submittedName>
</protein>
<feature type="region of interest" description="Disordered" evidence="1">
    <location>
        <begin position="98"/>
        <end position="117"/>
    </location>
</feature>
<dbReference type="Proteomes" id="UP001249851">
    <property type="component" value="Unassembled WGS sequence"/>
</dbReference>
<evidence type="ECO:0000256" key="1">
    <source>
        <dbReference type="SAM" id="MobiDB-lite"/>
    </source>
</evidence>
<comment type="caution">
    <text evidence="2">The sequence shown here is derived from an EMBL/GenBank/DDBJ whole genome shotgun (WGS) entry which is preliminary data.</text>
</comment>
<dbReference type="EMBL" id="JARQWQ010000088">
    <property type="protein sequence ID" value="KAK2552312.1"/>
    <property type="molecule type" value="Genomic_DNA"/>
</dbReference>
<sequence>MTFFLHEYCIFPTRVSQLFFVINTRHVAEIFTLVPLSSLCINFSLSTSFFFRKTKSELEIQYEYVAWDLFLKRIAMCILFIDLLLHVKRQMCTAKKTGERQTVHRNQSSKEKPSDTNNCFGSVNTAWNRTLYTAVPIVPWQTPLQMPFTLFAPFCTPYQLAQLQQGPKPGIPSFQGLEPPGRIEPCLTEPPLLGTQSFGGCGVSEKPSSSETVSPGGHQPHEPLPVKADKSLNNLSVAPMNSAETTDKNTALNSPISTSEAFAHSGMAVGLTAVNQSSNEALTIENDKIGVEQPLRRESAESSFTGARPLAAHALDKQDTESMCPGSEPSALKETSGIKLHDLCRGKDVASVRLD</sequence>